<dbReference type="Proteomes" id="UP001314796">
    <property type="component" value="Unassembled WGS sequence"/>
</dbReference>
<dbReference type="SUPFAM" id="SSF55729">
    <property type="entry name" value="Acyl-CoA N-acyltransferases (Nat)"/>
    <property type="match status" value="1"/>
</dbReference>
<dbReference type="NCBIfam" id="TIGR03827">
    <property type="entry name" value="GNAT_ablB"/>
    <property type="match status" value="1"/>
</dbReference>
<dbReference type="Gene3D" id="3.40.630.30">
    <property type="match status" value="1"/>
</dbReference>
<organism evidence="2 3">
    <name type="scientific">Alkaliphilus hydrothermalis</name>
    <dbReference type="NCBI Taxonomy" id="1482730"/>
    <lineage>
        <taxon>Bacteria</taxon>
        <taxon>Bacillati</taxon>
        <taxon>Bacillota</taxon>
        <taxon>Clostridia</taxon>
        <taxon>Peptostreptococcales</taxon>
        <taxon>Natronincolaceae</taxon>
        <taxon>Alkaliphilus</taxon>
    </lineage>
</organism>
<sequence length="280" mass="32433">MEILNKIINLSPEEDIVVDKTNKRVIFYQYDEDCLKDQLEEIEGTNDSHEIEKVSVYSDDSNLEIVEQLDLVYEGKIDGFYNGEDAYIYSQFFNPERNFSPYKEQQQQLIEAVQKKYQKPLKELVLPDEYEIRKADVSDVIEMANVFGKVFETYPTPMDQPKYIKKVMKEETIFSLITHDDKIVSIASADINPKYKNAEITDCATLPEFRGNGFLSHIIAHLEDRLKEKKVPNLFSLTRAISTGMNHVIAKHGYSYRGTLVQNCDISGSFEDMNIWVKQL</sequence>
<accession>A0ABS2NNE8</accession>
<evidence type="ECO:0000313" key="2">
    <source>
        <dbReference type="EMBL" id="MBM7614468.1"/>
    </source>
</evidence>
<comment type="caution">
    <text evidence="2">The sequence shown here is derived from an EMBL/GenBank/DDBJ whole genome shotgun (WGS) entry which is preliminary data.</text>
</comment>
<evidence type="ECO:0000259" key="1">
    <source>
        <dbReference type="PROSITE" id="PS51186"/>
    </source>
</evidence>
<dbReference type="InterPro" id="IPR016181">
    <property type="entry name" value="Acyl_CoA_acyltransferase"/>
</dbReference>
<dbReference type="InterPro" id="IPR022525">
    <property type="entry name" value="GNAT_AblB"/>
</dbReference>
<dbReference type="CDD" id="cd04301">
    <property type="entry name" value="NAT_SF"/>
    <property type="match status" value="1"/>
</dbReference>
<dbReference type="EMBL" id="JAFBEE010000004">
    <property type="protein sequence ID" value="MBM7614468.1"/>
    <property type="molecule type" value="Genomic_DNA"/>
</dbReference>
<dbReference type="Pfam" id="PF00583">
    <property type="entry name" value="Acetyltransf_1"/>
    <property type="match status" value="1"/>
</dbReference>
<name>A0ABS2NNE8_9FIRM</name>
<proteinExistence type="predicted"/>
<gene>
    <name evidence="2" type="ORF">JOC73_000979</name>
</gene>
<feature type="domain" description="N-acetyltransferase" evidence="1">
    <location>
        <begin position="130"/>
        <end position="280"/>
    </location>
</feature>
<evidence type="ECO:0000313" key="3">
    <source>
        <dbReference type="Proteomes" id="UP001314796"/>
    </source>
</evidence>
<keyword evidence="3" id="KW-1185">Reference proteome</keyword>
<dbReference type="RefSeq" id="WP_204400731.1">
    <property type="nucleotide sequence ID" value="NZ_JAFBEE010000004.1"/>
</dbReference>
<reference evidence="2 3" key="1">
    <citation type="submission" date="2021-01" db="EMBL/GenBank/DDBJ databases">
        <title>Genomic Encyclopedia of Type Strains, Phase IV (KMG-IV): sequencing the most valuable type-strain genomes for metagenomic binning, comparative biology and taxonomic classification.</title>
        <authorList>
            <person name="Goeker M."/>
        </authorList>
    </citation>
    <scope>NUCLEOTIDE SEQUENCE [LARGE SCALE GENOMIC DNA]</scope>
    <source>
        <strain evidence="2 3">DSM 25890</strain>
    </source>
</reference>
<dbReference type="PROSITE" id="PS51186">
    <property type="entry name" value="GNAT"/>
    <property type="match status" value="1"/>
</dbReference>
<protein>
    <submittedName>
        <fullName evidence="2">Beta-lysine N-acetyltransferase</fullName>
    </submittedName>
</protein>
<dbReference type="InterPro" id="IPR000182">
    <property type="entry name" value="GNAT_dom"/>
</dbReference>